<name>F2EIX0_HORVV</name>
<proteinExistence type="evidence at transcript level"/>
<accession>F2EIX0</accession>
<protein>
    <submittedName>
        <fullName evidence="1">Predicted protein</fullName>
    </submittedName>
</protein>
<dbReference type="EMBL" id="AK376097">
    <property type="protein sequence ID" value="BAK07292.1"/>
    <property type="molecule type" value="mRNA"/>
</dbReference>
<sequence>MPSPSCGRRIYSHWMILQGCKVSPLFRPLSSFFPILKDETRWNSKKLLILLRN</sequence>
<dbReference type="AlphaFoldDB" id="F2EIX0"/>
<reference evidence="1" key="1">
    <citation type="journal article" date="2011" name="Plant Physiol.">
        <title>Comprehensive sequence analysis of 24,783 barley full-length cDNAs derived from 12 clone libraries.</title>
        <authorList>
            <person name="Matsumoto T."/>
            <person name="Tanaka T."/>
            <person name="Sakai H."/>
            <person name="Amano N."/>
            <person name="Kanamori H."/>
            <person name="Kurita K."/>
            <person name="Kikuta A."/>
            <person name="Kamiya K."/>
            <person name="Yamamoto M."/>
            <person name="Ikawa H."/>
            <person name="Fujii N."/>
            <person name="Hori K."/>
            <person name="Itoh T."/>
            <person name="Sato K."/>
        </authorList>
    </citation>
    <scope>NUCLEOTIDE SEQUENCE</scope>
    <source>
        <tissue evidence="1">Flower</tissue>
    </source>
</reference>
<organism evidence="1">
    <name type="scientific">Hordeum vulgare subsp. vulgare</name>
    <name type="common">Domesticated barley</name>
    <dbReference type="NCBI Taxonomy" id="112509"/>
    <lineage>
        <taxon>Eukaryota</taxon>
        <taxon>Viridiplantae</taxon>
        <taxon>Streptophyta</taxon>
        <taxon>Embryophyta</taxon>
        <taxon>Tracheophyta</taxon>
        <taxon>Spermatophyta</taxon>
        <taxon>Magnoliopsida</taxon>
        <taxon>Liliopsida</taxon>
        <taxon>Poales</taxon>
        <taxon>Poaceae</taxon>
        <taxon>BOP clade</taxon>
        <taxon>Pooideae</taxon>
        <taxon>Triticodae</taxon>
        <taxon>Triticeae</taxon>
        <taxon>Hordeinae</taxon>
        <taxon>Hordeum</taxon>
    </lineage>
</organism>
<evidence type="ECO:0000313" key="1">
    <source>
        <dbReference type="EMBL" id="BAK07292.1"/>
    </source>
</evidence>